<dbReference type="InterPro" id="IPR050475">
    <property type="entry name" value="Prenyltransferase_related"/>
</dbReference>
<accession>A0A6C0GLC1</accession>
<dbReference type="InterPro" id="IPR044878">
    <property type="entry name" value="UbiA_sf"/>
</dbReference>
<feature type="transmembrane region" description="Helical" evidence="6">
    <location>
        <begin position="244"/>
        <end position="260"/>
    </location>
</feature>
<sequence>MRISRRSKAKLILLLGFIKLVRLPNLLIIVLTQYITRIFLIGPKENWWQHITDMKLMLLSLSTVLVAAAGYIINDYYDIKIDTINKPKRVVVGRLLRRRKALAAHIILNIIGVLIAFGISLKIGAITFVSGFLLWLYSNQLKRLPFTGNFVIASLTAVSVMVIYVYAPRNEFMVYIFAFFAFFISLIREIIKDMEDVKGDATFGCQTLPIIWGIRRTKTLLYLLIASFLLVLFVLSIYLDHILITYFCFFILLPVSWLTFKLIRADTKKDFAYLSSLCKVIMLSGVLSMVWV</sequence>
<evidence type="ECO:0000256" key="6">
    <source>
        <dbReference type="SAM" id="Phobius"/>
    </source>
</evidence>
<feature type="transmembrane region" description="Helical" evidence="6">
    <location>
        <begin position="146"/>
        <end position="166"/>
    </location>
</feature>
<evidence type="ECO:0000256" key="2">
    <source>
        <dbReference type="ARBA" id="ARBA00022475"/>
    </source>
</evidence>
<dbReference type="Gene3D" id="1.20.120.1780">
    <property type="entry name" value="UbiA prenyltransferase"/>
    <property type="match status" value="1"/>
</dbReference>
<keyword evidence="2" id="KW-1003">Cell membrane</keyword>
<dbReference type="InterPro" id="IPR000537">
    <property type="entry name" value="UbiA_prenyltransferase"/>
</dbReference>
<keyword evidence="5 6" id="KW-0472">Membrane</keyword>
<evidence type="ECO:0000313" key="7">
    <source>
        <dbReference type="EMBL" id="QHT68614.1"/>
    </source>
</evidence>
<dbReference type="EMBL" id="CP048222">
    <property type="protein sequence ID" value="QHT68614.1"/>
    <property type="molecule type" value="Genomic_DNA"/>
</dbReference>
<dbReference type="NCBIfam" id="NF009513">
    <property type="entry name" value="PRK12872.1-3"/>
    <property type="match status" value="1"/>
</dbReference>
<keyword evidence="7" id="KW-0808">Transferase</keyword>
<dbReference type="PANTHER" id="PTHR42723">
    <property type="entry name" value="CHLOROPHYLL SYNTHASE"/>
    <property type="match status" value="1"/>
</dbReference>
<dbReference type="Pfam" id="PF01040">
    <property type="entry name" value="UbiA"/>
    <property type="match status" value="1"/>
</dbReference>
<feature type="transmembrane region" description="Helical" evidence="6">
    <location>
        <begin position="12"/>
        <end position="36"/>
    </location>
</feature>
<name>A0A6C0GLC1_9BACT</name>
<evidence type="ECO:0000256" key="3">
    <source>
        <dbReference type="ARBA" id="ARBA00022692"/>
    </source>
</evidence>
<dbReference type="Gene3D" id="1.10.357.140">
    <property type="entry name" value="UbiA prenyltransferase"/>
    <property type="match status" value="1"/>
</dbReference>
<gene>
    <name evidence="7" type="primary">ubiA</name>
    <name evidence="7" type="ORF">GXP67_19175</name>
</gene>
<feature type="transmembrane region" description="Helical" evidence="6">
    <location>
        <begin position="220"/>
        <end position="238"/>
    </location>
</feature>
<dbReference type="PANTHER" id="PTHR42723:SF1">
    <property type="entry name" value="CHLOROPHYLL SYNTHASE, CHLOROPLASTIC"/>
    <property type="match status" value="1"/>
</dbReference>
<dbReference type="GO" id="GO:0016765">
    <property type="term" value="F:transferase activity, transferring alkyl or aryl (other than methyl) groups"/>
    <property type="evidence" value="ECO:0007669"/>
    <property type="project" value="InterPro"/>
</dbReference>
<protein>
    <submittedName>
        <fullName evidence="7">UbiA family prenyltransferase</fullName>
    </submittedName>
</protein>
<keyword evidence="8" id="KW-1185">Reference proteome</keyword>
<feature type="transmembrane region" description="Helical" evidence="6">
    <location>
        <begin position="272"/>
        <end position="291"/>
    </location>
</feature>
<dbReference type="AlphaFoldDB" id="A0A6C0GLC1"/>
<evidence type="ECO:0000256" key="5">
    <source>
        <dbReference type="ARBA" id="ARBA00023136"/>
    </source>
</evidence>
<dbReference type="RefSeq" id="WP_162444625.1">
    <property type="nucleotide sequence ID" value="NZ_CP048222.1"/>
</dbReference>
<evidence type="ECO:0000313" key="8">
    <source>
        <dbReference type="Proteomes" id="UP000480178"/>
    </source>
</evidence>
<organism evidence="7 8">
    <name type="scientific">Rhodocytophaga rosea</name>
    <dbReference type="NCBI Taxonomy" id="2704465"/>
    <lineage>
        <taxon>Bacteria</taxon>
        <taxon>Pseudomonadati</taxon>
        <taxon>Bacteroidota</taxon>
        <taxon>Cytophagia</taxon>
        <taxon>Cytophagales</taxon>
        <taxon>Rhodocytophagaceae</taxon>
        <taxon>Rhodocytophaga</taxon>
    </lineage>
</organism>
<dbReference type="Proteomes" id="UP000480178">
    <property type="component" value="Chromosome"/>
</dbReference>
<comment type="subcellular location">
    <subcellularLocation>
        <location evidence="1">Membrane</location>
        <topology evidence="1">Multi-pass membrane protein</topology>
    </subcellularLocation>
</comment>
<reference evidence="7 8" key="1">
    <citation type="submission" date="2020-01" db="EMBL/GenBank/DDBJ databases">
        <authorList>
            <person name="Kim M.K."/>
        </authorList>
    </citation>
    <scope>NUCLEOTIDE SEQUENCE [LARGE SCALE GENOMIC DNA]</scope>
    <source>
        <strain evidence="7 8">172606-1</strain>
    </source>
</reference>
<feature type="transmembrane region" description="Helical" evidence="6">
    <location>
        <begin position="56"/>
        <end position="79"/>
    </location>
</feature>
<proteinExistence type="predicted"/>
<evidence type="ECO:0000256" key="1">
    <source>
        <dbReference type="ARBA" id="ARBA00004141"/>
    </source>
</evidence>
<keyword evidence="4 6" id="KW-1133">Transmembrane helix</keyword>
<dbReference type="KEGG" id="rhoz:GXP67_19175"/>
<evidence type="ECO:0000256" key="4">
    <source>
        <dbReference type="ARBA" id="ARBA00022989"/>
    </source>
</evidence>
<keyword evidence="3 6" id="KW-0812">Transmembrane</keyword>
<dbReference type="GO" id="GO:0016020">
    <property type="term" value="C:membrane"/>
    <property type="evidence" value="ECO:0007669"/>
    <property type="project" value="UniProtKB-SubCell"/>
</dbReference>
<dbReference type="CDD" id="cd13961">
    <property type="entry name" value="PT_UbiA_DGGGPS"/>
    <property type="match status" value="1"/>
</dbReference>